<proteinExistence type="predicted"/>
<evidence type="ECO:0000313" key="1">
    <source>
        <dbReference type="EMBL" id="MBE6092508.1"/>
    </source>
</evidence>
<protein>
    <submittedName>
        <fullName evidence="1">Type II toxin-antitoxin system VapC family toxin</fullName>
    </submittedName>
</protein>
<dbReference type="EMBL" id="SVBY01000026">
    <property type="protein sequence ID" value="MBE6092508.1"/>
    <property type="molecule type" value="Genomic_DNA"/>
</dbReference>
<name>A0A927WTK7_SELRU</name>
<sequence>MRIYLDNCCYNRPYDDQTQTKIHIETQAKLDIQARIREGRWELVSSYILEAENAANPFDRKRRDIQSFLDANTKIFVSDQQDPAVRKLATDIMDTGLHLMDACHIACAIIAECDVFLSTDKRVLKYQPTNIRILNPATFLIEEDA</sequence>
<dbReference type="InterPro" id="IPR029060">
    <property type="entry name" value="PIN-like_dom_sf"/>
</dbReference>
<evidence type="ECO:0000313" key="2">
    <source>
        <dbReference type="Proteomes" id="UP000761380"/>
    </source>
</evidence>
<comment type="caution">
    <text evidence="1">The sequence shown here is derived from an EMBL/GenBank/DDBJ whole genome shotgun (WGS) entry which is preliminary data.</text>
</comment>
<dbReference type="AlphaFoldDB" id="A0A927WTK7"/>
<dbReference type="SUPFAM" id="SSF88723">
    <property type="entry name" value="PIN domain-like"/>
    <property type="match status" value="1"/>
</dbReference>
<dbReference type="Proteomes" id="UP000761380">
    <property type="component" value="Unassembled WGS sequence"/>
</dbReference>
<reference evidence="1" key="1">
    <citation type="submission" date="2019-04" db="EMBL/GenBank/DDBJ databases">
        <title>Evolution of Biomass-Degrading Anaerobic Consortia Revealed by Metagenomics.</title>
        <authorList>
            <person name="Peng X."/>
        </authorList>
    </citation>
    <scope>NUCLEOTIDE SEQUENCE</scope>
    <source>
        <strain evidence="1">SIG240</strain>
    </source>
</reference>
<organism evidence="1 2">
    <name type="scientific">Selenomonas ruminantium</name>
    <dbReference type="NCBI Taxonomy" id="971"/>
    <lineage>
        <taxon>Bacteria</taxon>
        <taxon>Bacillati</taxon>
        <taxon>Bacillota</taxon>
        <taxon>Negativicutes</taxon>
        <taxon>Selenomonadales</taxon>
        <taxon>Selenomonadaceae</taxon>
        <taxon>Selenomonas</taxon>
    </lineage>
</organism>
<gene>
    <name evidence="1" type="ORF">E7201_04965</name>
</gene>
<accession>A0A927WTK7</accession>